<evidence type="ECO:0000313" key="17">
    <source>
        <dbReference type="Proteomes" id="UP001178508"/>
    </source>
</evidence>
<keyword evidence="5 10" id="KW-0862">Zinc</keyword>
<dbReference type="InterPro" id="IPR008974">
    <property type="entry name" value="TRAF-like"/>
</dbReference>
<dbReference type="SUPFAM" id="SSF49899">
    <property type="entry name" value="Concanavalin A-like lectins/glucanases"/>
    <property type="match status" value="1"/>
</dbReference>
<dbReference type="GO" id="GO:0016020">
    <property type="term" value="C:membrane"/>
    <property type="evidence" value="ECO:0007669"/>
    <property type="project" value="InterPro"/>
</dbReference>
<evidence type="ECO:0000256" key="13">
    <source>
        <dbReference type="SAM" id="Phobius"/>
    </source>
</evidence>
<keyword evidence="1 10" id="KW-0645">Protease</keyword>
<evidence type="ECO:0000256" key="7">
    <source>
        <dbReference type="ARBA" id="ARBA00023145"/>
    </source>
</evidence>
<accession>A0AAV1FNW1</accession>
<sequence>MKSFIFLVVSLAVSSAIPPNKKGPEIVEIGVEKSIDEINKDSGHDDILETPNIQRSSTNNDDILWPSPVPYVLDSSLDANAKGVILKAFDQFRLKSCIDFRERDSEDYYINAKKLDGCFSYIGRVIAGGQDLSIGQYCDEISTIEHEYLHALGFNHEQSRYDRDDHVTIIYKNILQGFESNFDKASKAESTTNGLRYDYDSVMHYGKDAFSNGNGSTIITIDPKFQDVIGQRLQMSPTDVQELNLRYQCNSTIAFQFYCGFTDGDACQMSSCSQGGIEWEKSSRVAAGPVSDHTNLPGQKNSYFMHASTASGQEEDSAWLETKRITPKRDCNVQCLQFYYYHSGSESDELNIWIREFEDQFDVRGTVRLMGQISGQPKSYWQIKHISLNATKDFQVVFEARKGAGNSRGGFSIDDINLSELECPHVTLQFDNFENLLNTSAYGTQLFSPRQYSRGGYAYTVGVVLYETFIGMVVRMVSGENDDELEWPVPNRQVTFGMVDQTPNIQIHMTKQRSITSDRSVNSEGKLNWGDPSEVGTPSVNENNETTYAGPLLGRYYFADFEDIKSRQYLKGGSAVFSFTFQDLTPLVNGNTLPCPELRPVQMRQATAQLNGPCFSGTPPPLPKTTDDHMIHPTSGWPPLKTTDDMIHPTTDWPPLKTTDDHMTYPPFPQTTDDDKINPSTYRPPRTTEDDSLFGFAPGLASCPVLTFLLALMLLIR</sequence>
<dbReference type="Gene3D" id="2.60.120.200">
    <property type="match status" value="1"/>
</dbReference>
<dbReference type="FunFam" id="3.40.390.10:FF:000015">
    <property type="entry name" value="Meprin A subunit"/>
    <property type="match status" value="1"/>
</dbReference>
<dbReference type="EC" id="3.4.24.-" evidence="11"/>
<evidence type="ECO:0000256" key="4">
    <source>
        <dbReference type="ARBA" id="ARBA00022801"/>
    </source>
</evidence>
<keyword evidence="7" id="KW-0865">Zymogen</keyword>
<dbReference type="PROSITE" id="PS50060">
    <property type="entry name" value="MAM_2"/>
    <property type="match status" value="1"/>
</dbReference>
<dbReference type="Gene3D" id="2.60.210.10">
    <property type="entry name" value="Apoptosis, Tumor Necrosis Factor Receptor Associated Protein 2, Chain A"/>
    <property type="match status" value="1"/>
</dbReference>
<dbReference type="GO" id="GO:0004222">
    <property type="term" value="F:metalloendopeptidase activity"/>
    <property type="evidence" value="ECO:0007669"/>
    <property type="project" value="UniProtKB-UniRule"/>
</dbReference>
<dbReference type="SUPFAM" id="SSF49599">
    <property type="entry name" value="TRAF domain-like"/>
    <property type="match status" value="1"/>
</dbReference>
<evidence type="ECO:0000313" key="16">
    <source>
        <dbReference type="EMBL" id="CAJ1062651.1"/>
    </source>
</evidence>
<comment type="cofactor">
    <cofactor evidence="10 11">
        <name>Zn(2+)</name>
        <dbReference type="ChEBI" id="CHEBI:29105"/>
    </cofactor>
    <text evidence="10 11">Binds 1 zinc ion per subunit.</text>
</comment>
<evidence type="ECO:0000256" key="12">
    <source>
        <dbReference type="SAM" id="MobiDB-lite"/>
    </source>
</evidence>
<feature type="binding site" evidence="10">
    <location>
        <position position="146"/>
    </location>
    <ligand>
        <name>Zn(2+)</name>
        <dbReference type="ChEBI" id="CHEBI:29105"/>
        <note>catalytic</note>
    </ligand>
</feature>
<dbReference type="GO" id="GO:0006508">
    <property type="term" value="P:proteolysis"/>
    <property type="evidence" value="ECO:0007669"/>
    <property type="project" value="UniProtKB-KW"/>
</dbReference>
<feature type="compositionally biased region" description="Polar residues" evidence="12">
    <location>
        <begin position="513"/>
        <end position="525"/>
    </location>
</feature>
<keyword evidence="9" id="KW-0325">Glycoprotein</keyword>
<name>A0AAV1FNW1_XYRNO</name>
<comment type="caution">
    <text evidence="10">Lacks conserved residue(s) required for the propagation of feature annotation.</text>
</comment>
<evidence type="ECO:0000259" key="15">
    <source>
        <dbReference type="PROSITE" id="PS51864"/>
    </source>
</evidence>
<evidence type="ECO:0000256" key="11">
    <source>
        <dbReference type="RuleBase" id="RU361183"/>
    </source>
</evidence>
<gene>
    <name evidence="16" type="ORF">XNOV1_A041714</name>
</gene>
<evidence type="ECO:0000256" key="5">
    <source>
        <dbReference type="ARBA" id="ARBA00022833"/>
    </source>
</evidence>
<dbReference type="InterPro" id="IPR024079">
    <property type="entry name" value="MetalloPept_cat_dom_sf"/>
</dbReference>
<evidence type="ECO:0000256" key="10">
    <source>
        <dbReference type="PROSITE-ProRule" id="PRU01211"/>
    </source>
</evidence>
<dbReference type="InterPro" id="IPR006026">
    <property type="entry name" value="Peptidase_Metallo"/>
</dbReference>
<dbReference type="Pfam" id="PF00629">
    <property type="entry name" value="MAM"/>
    <property type="match status" value="1"/>
</dbReference>
<evidence type="ECO:0000256" key="6">
    <source>
        <dbReference type="ARBA" id="ARBA00023049"/>
    </source>
</evidence>
<keyword evidence="13" id="KW-0472">Membrane</keyword>
<dbReference type="InterPro" id="IPR000998">
    <property type="entry name" value="MAM_dom"/>
</dbReference>
<keyword evidence="13" id="KW-1133">Transmembrane helix</keyword>
<dbReference type="Proteomes" id="UP001178508">
    <property type="component" value="Chromosome 8"/>
</dbReference>
<keyword evidence="2 10" id="KW-0479">Metal-binding</keyword>
<protein>
    <recommendedName>
        <fullName evidence="11">Metalloendopeptidase</fullName>
        <ecNumber evidence="11">3.4.24.-</ecNumber>
    </recommendedName>
</protein>
<dbReference type="PANTHER" id="PTHR10127">
    <property type="entry name" value="DISCOIDIN, CUB, EGF, LAMININ , AND ZINC METALLOPROTEASE DOMAIN CONTAINING"/>
    <property type="match status" value="1"/>
</dbReference>
<keyword evidence="3 11" id="KW-0732">Signal</keyword>
<dbReference type="SUPFAM" id="SSF55486">
    <property type="entry name" value="Metalloproteases ('zincins'), catalytic domain"/>
    <property type="match status" value="1"/>
</dbReference>
<feature type="active site" evidence="10">
    <location>
        <position position="147"/>
    </location>
</feature>
<dbReference type="SMART" id="SM00137">
    <property type="entry name" value="MAM"/>
    <property type="match status" value="1"/>
</dbReference>
<feature type="chain" id="PRO_5043101697" description="Metalloendopeptidase" evidence="11">
    <location>
        <begin position="17"/>
        <end position="717"/>
    </location>
</feature>
<dbReference type="PRINTS" id="PR00020">
    <property type="entry name" value="MAMDOMAIN"/>
</dbReference>
<dbReference type="Gene3D" id="3.40.390.10">
    <property type="entry name" value="Collagenase (Catalytic Domain)"/>
    <property type="match status" value="1"/>
</dbReference>
<dbReference type="GO" id="GO:0008270">
    <property type="term" value="F:zinc ion binding"/>
    <property type="evidence" value="ECO:0007669"/>
    <property type="project" value="UniProtKB-UniRule"/>
</dbReference>
<dbReference type="PRINTS" id="PR00480">
    <property type="entry name" value="ASTACIN"/>
</dbReference>
<feature type="binding site" evidence="10">
    <location>
        <position position="156"/>
    </location>
    <ligand>
        <name>Zn(2+)</name>
        <dbReference type="ChEBI" id="CHEBI:29105"/>
        <note>catalytic</note>
    </ligand>
</feature>
<dbReference type="InterPro" id="IPR013320">
    <property type="entry name" value="ConA-like_dom_sf"/>
</dbReference>
<dbReference type="SMART" id="SM00235">
    <property type="entry name" value="ZnMc"/>
    <property type="match status" value="1"/>
</dbReference>
<keyword evidence="17" id="KW-1185">Reference proteome</keyword>
<evidence type="ECO:0000256" key="2">
    <source>
        <dbReference type="ARBA" id="ARBA00022723"/>
    </source>
</evidence>
<evidence type="ECO:0000259" key="14">
    <source>
        <dbReference type="PROSITE" id="PS50060"/>
    </source>
</evidence>
<proteinExistence type="predicted"/>
<evidence type="ECO:0000256" key="1">
    <source>
        <dbReference type="ARBA" id="ARBA00022670"/>
    </source>
</evidence>
<dbReference type="Pfam" id="PF01400">
    <property type="entry name" value="Astacin"/>
    <property type="match status" value="1"/>
</dbReference>
<organism evidence="16 17">
    <name type="scientific">Xyrichtys novacula</name>
    <name type="common">Pearly razorfish</name>
    <name type="synonym">Hemipteronotus novacula</name>
    <dbReference type="NCBI Taxonomy" id="13765"/>
    <lineage>
        <taxon>Eukaryota</taxon>
        <taxon>Metazoa</taxon>
        <taxon>Chordata</taxon>
        <taxon>Craniata</taxon>
        <taxon>Vertebrata</taxon>
        <taxon>Euteleostomi</taxon>
        <taxon>Actinopterygii</taxon>
        <taxon>Neopterygii</taxon>
        <taxon>Teleostei</taxon>
        <taxon>Neoteleostei</taxon>
        <taxon>Acanthomorphata</taxon>
        <taxon>Eupercaria</taxon>
        <taxon>Labriformes</taxon>
        <taxon>Labridae</taxon>
        <taxon>Xyrichtys</taxon>
    </lineage>
</organism>
<feature type="domain" description="Peptidase M12A" evidence="15">
    <location>
        <begin position="56"/>
        <end position="250"/>
    </location>
</feature>
<feature type="domain" description="MAM" evidence="14">
    <location>
        <begin position="257"/>
        <end position="425"/>
    </location>
</feature>
<dbReference type="CDD" id="cd06263">
    <property type="entry name" value="MAM"/>
    <property type="match status" value="1"/>
</dbReference>
<reference evidence="16" key="1">
    <citation type="submission" date="2023-08" db="EMBL/GenBank/DDBJ databases">
        <authorList>
            <person name="Alioto T."/>
            <person name="Alioto T."/>
            <person name="Gomez Garrido J."/>
        </authorList>
    </citation>
    <scope>NUCLEOTIDE SEQUENCE</scope>
</reference>
<dbReference type="PANTHER" id="PTHR10127:SF903">
    <property type="entry name" value="MEPRIN A SUBUNIT"/>
    <property type="match status" value="1"/>
</dbReference>
<feature type="region of interest" description="Disordered" evidence="12">
    <location>
        <begin position="513"/>
        <end position="543"/>
    </location>
</feature>
<feature type="transmembrane region" description="Helical" evidence="13">
    <location>
        <begin position="693"/>
        <end position="716"/>
    </location>
</feature>
<keyword evidence="8" id="KW-1015">Disulfide bond</keyword>
<keyword evidence="6 10" id="KW-0482">Metalloprotease</keyword>
<dbReference type="InterPro" id="IPR002083">
    <property type="entry name" value="MATH/TRAF_dom"/>
</dbReference>
<dbReference type="InterPro" id="IPR001506">
    <property type="entry name" value="Peptidase_M12A"/>
</dbReference>
<keyword evidence="13" id="KW-0812">Transmembrane</keyword>
<dbReference type="AlphaFoldDB" id="A0AAV1FNW1"/>
<dbReference type="EMBL" id="OY660871">
    <property type="protein sequence ID" value="CAJ1062651.1"/>
    <property type="molecule type" value="Genomic_DNA"/>
</dbReference>
<feature type="binding site" evidence="10">
    <location>
        <position position="150"/>
    </location>
    <ligand>
        <name>Zn(2+)</name>
        <dbReference type="ChEBI" id="CHEBI:29105"/>
        <note>catalytic</note>
    </ligand>
</feature>
<keyword evidence="4 10" id="KW-0378">Hydrolase</keyword>
<feature type="signal peptide" evidence="11">
    <location>
        <begin position="1"/>
        <end position="16"/>
    </location>
</feature>
<dbReference type="PROSITE" id="PS51864">
    <property type="entry name" value="ASTACIN"/>
    <property type="match status" value="1"/>
</dbReference>
<evidence type="ECO:0000256" key="9">
    <source>
        <dbReference type="ARBA" id="ARBA00023180"/>
    </source>
</evidence>
<dbReference type="Pfam" id="PF22486">
    <property type="entry name" value="MATH_2"/>
    <property type="match status" value="1"/>
</dbReference>
<evidence type="ECO:0000256" key="8">
    <source>
        <dbReference type="ARBA" id="ARBA00023157"/>
    </source>
</evidence>
<evidence type="ECO:0000256" key="3">
    <source>
        <dbReference type="ARBA" id="ARBA00022729"/>
    </source>
</evidence>